<protein>
    <submittedName>
        <fullName evidence="2">Pyridoxamine 5'-phosphate oxidase</fullName>
    </submittedName>
</protein>
<reference evidence="2" key="1">
    <citation type="journal article" date="2020" name="mSystems">
        <title>Genome- and Community-Level Interaction Insights into Carbon Utilization and Element Cycling Functions of Hydrothermarchaeota in Hydrothermal Sediment.</title>
        <authorList>
            <person name="Zhou Z."/>
            <person name="Liu Y."/>
            <person name="Xu W."/>
            <person name="Pan J."/>
            <person name="Luo Z.H."/>
            <person name="Li M."/>
        </authorList>
    </citation>
    <scope>NUCLEOTIDE SEQUENCE [LARGE SCALE GENOMIC DNA]</scope>
    <source>
        <strain evidence="2">SpSt-132</strain>
    </source>
</reference>
<comment type="caution">
    <text evidence="2">The sequence shown here is derived from an EMBL/GenBank/DDBJ whole genome shotgun (WGS) entry which is preliminary data.</text>
</comment>
<name>A0A7C2ZFS2_9AQUI</name>
<evidence type="ECO:0000313" key="2">
    <source>
        <dbReference type="EMBL" id="HEW46710.1"/>
    </source>
</evidence>
<organism evidence="2">
    <name type="scientific">Hydrogenobacter sp</name>
    <dbReference type="NCBI Taxonomy" id="2152829"/>
    <lineage>
        <taxon>Bacteria</taxon>
        <taxon>Pseudomonadati</taxon>
        <taxon>Aquificota</taxon>
        <taxon>Aquificia</taxon>
        <taxon>Aquificales</taxon>
        <taxon>Aquificaceae</taxon>
        <taxon>Hydrogenobacter</taxon>
    </lineage>
</organism>
<evidence type="ECO:0000259" key="1">
    <source>
        <dbReference type="Pfam" id="PF01243"/>
    </source>
</evidence>
<dbReference type="InterPro" id="IPR012349">
    <property type="entry name" value="Split_barrel_FMN-bd"/>
</dbReference>
<proteinExistence type="predicted"/>
<dbReference type="EMBL" id="DSFP01000072">
    <property type="protein sequence ID" value="HEW46710.1"/>
    <property type="molecule type" value="Genomic_DNA"/>
</dbReference>
<dbReference type="Pfam" id="PF01243">
    <property type="entry name" value="PNPOx_N"/>
    <property type="match status" value="1"/>
</dbReference>
<dbReference type="Gene3D" id="2.30.110.10">
    <property type="entry name" value="Electron Transport, Fmn-binding Protein, Chain A"/>
    <property type="match status" value="1"/>
</dbReference>
<dbReference type="SUPFAM" id="SSF50475">
    <property type="entry name" value="FMN-binding split barrel"/>
    <property type="match status" value="1"/>
</dbReference>
<sequence length="145" mass="16044">MLPKDLVELMRNLGVFPVVLCTVDKDGNPHLTFITWVYPVDDKTIRIALSSNAKSAKNMLQTSTVSLMLIAQDKALACYGKASMIKDRIDEVKFPVSVFEVEIYNIENNLFPGGTITGTIPFMHTGDLQKAGELDQLVLDALRSL</sequence>
<dbReference type="InterPro" id="IPR011576">
    <property type="entry name" value="Pyridox_Oxase_N"/>
</dbReference>
<dbReference type="AlphaFoldDB" id="A0A7C2ZFS2"/>
<gene>
    <name evidence="2" type="ORF">ENO47_08655</name>
</gene>
<accession>A0A7C2ZFS2</accession>
<feature type="domain" description="Pyridoxamine 5'-phosphate oxidase N-terminal" evidence="1">
    <location>
        <begin position="18"/>
        <end position="96"/>
    </location>
</feature>